<dbReference type="PANTHER" id="PTHR43637:SF2">
    <property type="entry name" value="PROTEIN GVPD 1"/>
    <property type="match status" value="1"/>
</dbReference>
<evidence type="ECO:0000256" key="2">
    <source>
        <dbReference type="ARBA" id="ARBA00022840"/>
    </source>
</evidence>
<sequence>MYALEGKKCLYISFYEDKEKLFMNMRRLGMNLREVEDRGTMTYIKLPVTSTEELLNAIAEPSIRDAYAVVVIDSINIVLELVEKKSNKELSF</sequence>
<name>A0A7C4H5Z2_9CREN</name>
<evidence type="ECO:0000259" key="3">
    <source>
        <dbReference type="Pfam" id="PF06745"/>
    </source>
</evidence>
<gene>
    <name evidence="4" type="ORF">ENU31_00160</name>
</gene>
<accession>A0A7C4H5Z2</accession>
<keyword evidence="1" id="KW-0547">Nucleotide-binding</keyword>
<keyword evidence="2" id="KW-0067">ATP-binding</keyword>
<dbReference type="InterPro" id="IPR027417">
    <property type="entry name" value="P-loop_NTPase"/>
</dbReference>
<dbReference type="GO" id="GO:0005524">
    <property type="term" value="F:ATP binding"/>
    <property type="evidence" value="ECO:0007669"/>
    <property type="project" value="UniProtKB-KW"/>
</dbReference>
<dbReference type="Gene3D" id="3.40.50.300">
    <property type="entry name" value="P-loop containing nucleotide triphosphate hydrolases"/>
    <property type="match status" value="1"/>
</dbReference>
<dbReference type="AlphaFoldDB" id="A0A7C4H5Z2"/>
<evidence type="ECO:0000313" key="4">
    <source>
        <dbReference type="EMBL" id="HGM06810.1"/>
    </source>
</evidence>
<proteinExistence type="predicted"/>
<feature type="domain" description="KaiC-like" evidence="3">
    <location>
        <begin position="5"/>
        <end position="78"/>
    </location>
</feature>
<protein>
    <recommendedName>
        <fullName evidence="3">KaiC-like domain-containing protein</fullName>
    </recommendedName>
</protein>
<reference evidence="4" key="1">
    <citation type="journal article" date="2020" name="mSystems">
        <title>Genome- and Community-Level Interaction Insights into Carbon Utilization and Element Cycling Functions of Hydrothermarchaeota in Hydrothermal Sediment.</title>
        <authorList>
            <person name="Zhou Z."/>
            <person name="Liu Y."/>
            <person name="Xu W."/>
            <person name="Pan J."/>
            <person name="Luo Z.H."/>
            <person name="Li M."/>
        </authorList>
    </citation>
    <scope>NUCLEOTIDE SEQUENCE [LARGE SCALE GENOMIC DNA]</scope>
    <source>
        <strain evidence="4">SpSt-658</strain>
    </source>
</reference>
<dbReference type="PANTHER" id="PTHR43637">
    <property type="entry name" value="UPF0273 PROTEIN TM_0370"/>
    <property type="match status" value="1"/>
</dbReference>
<dbReference type="InterPro" id="IPR014774">
    <property type="entry name" value="KaiC-like_dom"/>
</dbReference>
<dbReference type="SUPFAM" id="SSF52540">
    <property type="entry name" value="P-loop containing nucleoside triphosphate hydrolases"/>
    <property type="match status" value="1"/>
</dbReference>
<dbReference type="Pfam" id="PF06745">
    <property type="entry name" value="ATPase"/>
    <property type="match status" value="1"/>
</dbReference>
<dbReference type="EMBL" id="DTCA01000005">
    <property type="protein sequence ID" value="HGM06810.1"/>
    <property type="molecule type" value="Genomic_DNA"/>
</dbReference>
<evidence type="ECO:0000256" key="1">
    <source>
        <dbReference type="ARBA" id="ARBA00022741"/>
    </source>
</evidence>
<comment type="caution">
    <text evidence="4">The sequence shown here is derived from an EMBL/GenBank/DDBJ whole genome shotgun (WGS) entry which is preliminary data.</text>
</comment>
<organism evidence="4">
    <name type="scientific">Ignisphaera aggregans</name>
    <dbReference type="NCBI Taxonomy" id="334771"/>
    <lineage>
        <taxon>Archaea</taxon>
        <taxon>Thermoproteota</taxon>
        <taxon>Thermoprotei</taxon>
        <taxon>Desulfurococcales</taxon>
        <taxon>Desulfurococcaceae</taxon>
        <taxon>Ignisphaera</taxon>
    </lineage>
</organism>